<dbReference type="PIRSF" id="PIRSF017082">
    <property type="entry name" value="YflP"/>
    <property type="match status" value="1"/>
</dbReference>
<keyword evidence="2" id="KW-0732">Signal</keyword>
<dbReference type="EMBL" id="JAHXRI010000006">
    <property type="protein sequence ID" value="MBZ1349715.1"/>
    <property type="molecule type" value="Genomic_DNA"/>
</dbReference>
<dbReference type="Gene3D" id="3.40.190.150">
    <property type="entry name" value="Bordetella uptake gene, domain 1"/>
    <property type="match status" value="1"/>
</dbReference>
<name>A0A953T1V5_9BURK</name>
<organism evidence="3 4">
    <name type="scientific">Zwartia hollandica</name>
    <dbReference type="NCBI Taxonomy" id="324606"/>
    <lineage>
        <taxon>Bacteria</taxon>
        <taxon>Pseudomonadati</taxon>
        <taxon>Pseudomonadota</taxon>
        <taxon>Betaproteobacteria</taxon>
        <taxon>Burkholderiales</taxon>
        <taxon>Alcaligenaceae</taxon>
        <taxon>Zwartia</taxon>
    </lineage>
</organism>
<dbReference type="RefSeq" id="WP_259660139.1">
    <property type="nucleotide sequence ID" value="NZ_JAHXRI010000006.1"/>
</dbReference>
<accession>A0A953T1V5</accession>
<dbReference type="SUPFAM" id="SSF53850">
    <property type="entry name" value="Periplasmic binding protein-like II"/>
    <property type="match status" value="1"/>
</dbReference>
<evidence type="ECO:0000313" key="4">
    <source>
        <dbReference type="Proteomes" id="UP000739565"/>
    </source>
</evidence>
<dbReference type="InterPro" id="IPR042100">
    <property type="entry name" value="Bug_dom1"/>
</dbReference>
<protein>
    <submittedName>
        <fullName evidence="3">Tripartite tricarboxylate transporter substrate binding protein</fullName>
    </submittedName>
</protein>
<evidence type="ECO:0000256" key="2">
    <source>
        <dbReference type="SAM" id="SignalP"/>
    </source>
</evidence>
<dbReference type="AlphaFoldDB" id="A0A953T1V5"/>
<feature type="signal peptide" evidence="2">
    <location>
        <begin position="1"/>
        <end position="30"/>
    </location>
</feature>
<feature type="chain" id="PRO_5037545831" evidence="2">
    <location>
        <begin position="31"/>
        <end position="332"/>
    </location>
</feature>
<evidence type="ECO:0000256" key="1">
    <source>
        <dbReference type="ARBA" id="ARBA00006987"/>
    </source>
</evidence>
<dbReference type="Proteomes" id="UP000739565">
    <property type="component" value="Unassembled WGS sequence"/>
</dbReference>
<dbReference type="PANTHER" id="PTHR42928">
    <property type="entry name" value="TRICARBOXYLATE-BINDING PROTEIN"/>
    <property type="match status" value="1"/>
</dbReference>
<dbReference type="PANTHER" id="PTHR42928:SF5">
    <property type="entry name" value="BLR1237 PROTEIN"/>
    <property type="match status" value="1"/>
</dbReference>
<dbReference type="Gene3D" id="3.40.190.10">
    <property type="entry name" value="Periplasmic binding protein-like II"/>
    <property type="match status" value="1"/>
</dbReference>
<sequence>MKKNLTRSLSLALTASVLGYGLMTADDASAQSKWPEKTVRMIVPAPPGSAPDGQVRLISQKLSEMWGQPVVVENIVGAGGLIGADRVAKAAPDGYTYLYNTIGPIAVAPSLMPTKMSFSPEKDLIPVSLATKTPNWITVLPTHPANNIQDLIALAKKNPGKIRYGTAGPGTTQHLTGELLNLVAGIELVGIPYKSSAQMTTDGLGGQIDLLIHNTPVLLPHLNAGKLKALAITSDVRSSTQPNVPTMIESGVKGFEITAWFGFMAPTGTPKVIVDKVSQDVAKVLAMPDVNKRIVDQATIVVGSTPEQYGAFIKAETAKWKDVIIRTKMTAD</sequence>
<dbReference type="Pfam" id="PF03401">
    <property type="entry name" value="TctC"/>
    <property type="match status" value="1"/>
</dbReference>
<keyword evidence="4" id="KW-1185">Reference proteome</keyword>
<dbReference type="CDD" id="cd13578">
    <property type="entry name" value="PBP2_Bug27"/>
    <property type="match status" value="1"/>
</dbReference>
<reference evidence="3" key="1">
    <citation type="submission" date="2021-07" db="EMBL/GenBank/DDBJ databases">
        <title>New genus and species of the family Alcaligenaceae.</title>
        <authorList>
            <person name="Hahn M.W."/>
        </authorList>
    </citation>
    <scope>NUCLEOTIDE SEQUENCE</scope>
    <source>
        <strain evidence="3">LF4-65</strain>
    </source>
</reference>
<proteinExistence type="inferred from homology"/>
<comment type="similarity">
    <text evidence="1">Belongs to the UPF0065 (bug) family.</text>
</comment>
<gene>
    <name evidence="3" type="ORF">KZZ10_03575</name>
</gene>
<evidence type="ECO:0000313" key="3">
    <source>
        <dbReference type="EMBL" id="MBZ1349715.1"/>
    </source>
</evidence>
<comment type="caution">
    <text evidence="3">The sequence shown here is derived from an EMBL/GenBank/DDBJ whole genome shotgun (WGS) entry which is preliminary data.</text>
</comment>
<dbReference type="InterPro" id="IPR005064">
    <property type="entry name" value="BUG"/>
</dbReference>